<dbReference type="SMART" id="SM00037">
    <property type="entry name" value="CNX"/>
    <property type="match status" value="1"/>
</dbReference>
<evidence type="ECO:0000256" key="9">
    <source>
        <dbReference type="SAM" id="MobiDB-lite"/>
    </source>
</evidence>
<dbReference type="GO" id="GO:0005922">
    <property type="term" value="C:connexin complex"/>
    <property type="evidence" value="ECO:0007669"/>
    <property type="project" value="InterPro"/>
</dbReference>
<reference evidence="13 14" key="1">
    <citation type="journal article" date="2018" name="Nat. Ecol. Evol.">
        <title>Shark genomes provide insights into elasmobranch evolution and the origin of vertebrates.</title>
        <authorList>
            <person name="Hara Y"/>
            <person name="Yamaguchi K"/>
            <person name="Onimaru K"/>
            <person name="Kadota M"/>
            <person name="Koyanagi M"/>
            <person name="Keeley SD"/>
            <person name="Tatsumi K"/>
            <person name="Tanaka K"/>
            <person name="Motone F"/>
            <person name="Kageyama Y"/>
            <person name="Nozu R"/>
            <person name="Adachi N"/>
            <person name="Nishimura O"/>
            <person name="Nakagawa R"/>
            <person name="Tanegashima C"/>
            <person name="Kiyatake I"/>
            <person name="Matsumoto R"/>
            <person name="Murakumo K"/>
            <person name="Nishida K"/>
            <person name="Terakita A"/>
            <person name="Kuratani S"/>
            <person name="Sato K"/>
            <person name="Hyodo S Kuraku.S."/>
        </authorList>
    </citation>
    <scope>NUCLEOTIDE SEQUENCE [LARGE SCALE GENOMIC DNA]</scope>
</reference>
<evidence type="ECO:0000313" key="13">
    <source>
        <dbReference type="EMBL" id="GCC33367.1"/>
    </source>
</evidence>
<dbReference type="Pfam" id="PF00029">
    <property type="entry name" value="Connexin"/>
    <property type="match status" value="1"/>
</dbReference>
<evidence type="ECO:0000256" key="8">
    <source>
        <dbReference type="ARBA" id="ARBA00023136"/>
    </source>
</evidence>
<evidence type="ECO:0000256" key="3">
    <source>
        <dbReference type="ARBA" id="ARBA00022475"/>
    </source>
</evidence>
<evidence type="ECO:0000256" key="10">
    <source>
        <dbReference type="SAM" id="Phobius"/>
    </source>
</evidence>
<feature type="transmembrane region" description="Helical" evidence="10">
    <location>
        <begin position="170"/>
        <end position="191"/>
    </location>
</feature>
<keyword evidence="5" id="KW-0303">Gap junction</keyword>
<dbReference type="InterPro" id="IPR013092">
    <property type="entry name" value="Connexin_N"/>
</dbReference>
<dbReference type="OrthoDB" id="9943496at2759"/>
<evidence type="ECO:0008006" key="15">
    <source>
        <dbReference type="Google" id="ProtNLM"/>
    </source>
</evidence>
<feature type="transmembrane region" description="Helical" evidence="10">
    <location>
        <begin position="77"/>
        <end position="97"/>
    </location>
</feature>
<keyword evidence="7 10" id="KW-1133">Transmembrane helix</keyword>
<dbReference type="Gene3D" id="1.20.1440.80">
    <property type="entry name" value="Gap junction channel protein cysteine-rich domain"/>
    <property type="match status" value="1"/>
</dbReference>
<dbReference type="OMA" id="CANRVTC"/>
<dbReference type="InterPro" id="IPR017990">
    <property type="entry name" value="Connexin_CS"/>
</dbReference>
<dbReference type="Proteomes" id="UP000287033">
    <property type="component" value="Unassembled WGS sequence"/>
</dbReference>
<keyword evidence="8 10" id="KW-0472">Membrane</keyword>
<evidence type="ECO:0000256" key="1">
    <source>
        <dbReference type="ARBA" id="ARBA00004610"/>
    </source>
</evidence>
<keyword evidence="3" id="KW-1003">Cell membrane</keyword>
<dbReference type="GO" id="GO:0007267">
    <property type="term" value="P:cell-cell signaling"/>
    <property type="evidence" value="ECO:0007669"/>
    <property type="project" value="TreeGrafter"/>
</dbReference>
<sequence length="433" mass="48897">MGRLNSLNLVTLALNYNLTIIGKIWITVMIVFRLLVVIGVGYPLYQDEQTKFTCDTMQPGCSNVCYDAFFPVSHCRFWFVQAIVLCLPVAFFILHVAHRMPMQNAKASSLQCLQNPTETPSIRKEPMRSASMTRKSQEINLHLMDIPDEAKAVNEDLRIRQRILNFCEAYVLQLLLRTLLEAGFGVGQYYLFGFLVPNRFVCSSYPCANRVTCYPSRPTEKTLLVNFMFGATALSFLLNFVDLIYVIKQAVKQNKKNRLQMKHFYQAESYHDIPSEPRELPEHSVVQEHEMHVTERRESGASAGSEAKSCKSGQEEGTCVPSGVLSEDVALSNTNSNNTHLTSSPASMREPPDRKLALFEKVQGTSPPAFSSCAARLSGQQGSRLRQHTLLKPTQAPPSNSQLIDEYRLVHMRVTDSQSNCSTDNRRKKSEWV</sequence>
<dbReference type="AlphaFoldDB" id="A0A401SSI6"/>
<dbReference type="GO" id="GO:0005243">
    <property type="term" value="F:gap junction channel activity"/>
    <property type="evidence" value="ECO:0007669"/>
    <property type="project" value="TreeGrafter"/>
</dbReference>
<dbReference type="InterPro" id="IPR000500">
    <property type="entry name" value="Connexin"/>
</dbReference>
<feature type="region of interest" description="Disordered" evidence="9">
    <location>
        <begin position="289"/>
        <end position="319"/>
    </location>
</feature>
<evidence type="ECO:0000259" key="11">
    <source>
        <dbReference type="SMART" id="SM00037"/>
    </source>
</evidence>
<dbReference type="PANTHER" id="PTHR11984">
    <property type="entry name" value="CONNEXIN"/>
    <property type="match status" value="1"/>
</dbReference>
<feature type="transmembrane region" description="Helical" evidence="10">
    <location>
        <begin position="224"/>
        <end position="247"/>
    </location>
</feature>
<feature type="compositionally biased region" description="Basic and acidic residues" evidence="9">
    <location>
        <begin position="289"/>
        <end position="299"/>
    </location>
</feature>
<dbReference type="PRINTS" id="PR00206">
    <property type="entry name" value="CONNEXIN"/>
</dbReference>
<dbReference type="SMART" id="SM01089">
    <property type="entry name" value="Connexin_CCC"/>
    <property type="match status" value="1"/>
</dbReference>
<gene>
    <name evidence="13" type="ORF">chiPu_0011836</name>
</gene>
<dbReference type="STRING" id="137246.A0A401SSI6"/>
<feature type="transmembrane region" description="Helical" evidence="10">
    <location>
        <begin position="20"/>
        <end position="42"/>
    </location>
</feature>
<name>A0A401SSI6_CHIPU</name>
<keyword evidence="6" id="KW-0965">Cell junction</keyword>
<evidence type="ECO:0000256" key="7">
    <source>
        <dbReference type="ARBA" id="ARBA00022989"/>
    </source>
</evidence>
<proteinExistence type="predicted"/>
<evidence type="ECO:0000256" key="2">
    <source>
        <dbReference type="ARBA" id="ARBA00004651"/>
    </source>
</evidence>
<accession>A0A401SSI6</accession>
<feature type="compositionally biased region" description="Low complexity" evidence="9">
    <location>
        <begin position="300"/>
        <end position="312"/>
    </location>
</feature>
<feature type="domain" description="Connexin cysteine-rich" evidence="12">
    <location>
        <begin position="180"/>
        <end position="246"/>
    </location>
</feature>
<dbReference type="EMBL" id="BEZZ01000510">
    <property type="protein sequence ID" value="GCC33367.1"/>
    <property type="molecule type" value="Genomic_DNA"/>
</dbReference>
<dbReference type="InterPro" id="IPR019570">
    <property type="entry name" value="Connexin_CCC"/>
</dbReference>
<keyword evidence="14" id="KW-1185">Reference proteome</keyword>
<evidence type="ECO:0000256" key="6">
    <source>
        <dbReference type="ARBA" id="ARBA00022949"/>
    </source>
</evidence>
<dbReference type="PANTHER" id="PTHR11984:SF3">
    <property type="entry name" value="GAP JUNCTION DELTA-4 PROTEIN"/>
    <property type="match status" value="1"/>
</dbReference>
<protein>
    <recommendedName>
        <fullName evidence="15">Gap junction protein</fullName>
    </recommendedName>
</protein>
<evidence type="ECO:0000313" key="14">
    <source>
        <dbReference type="Proteomes" id="UP000287033"/>
    </source>
</evidence>
<feature type="domain" description="Connexin N-terminal" evidence="11">
    <location>
        <begin position="43"/>
        <end position="76"/>
    </location>
</feature>
<evidence type="ECO:0000259" key="12">
    <source>
        <dbReference type="SMART" id="SM01089"/>
    </source>
</evidence>
<evidence type="ECO:0000256" key="5">
    <source>
        <dbReference type="ARBA" id="ARBA00022868"/>
    </source>
</evidence>
<comment type="subcellular location">
    <subcellularLocation>
        <location evidence="1">Cell junction</location>
        <location evidence="1">Gap junction</location>
    </subcellularLocation>
    <subcellularLocation>
        <location evidence="2">Cell membrane</location>
        <topology evidence="2">Multi-pass membrane protein</topology>
    </subcellularLocation>
</comment>
<comment type="caution">
    <text evidence="13">The sequence shown here is derived from an EMBL/GenBank/DDBJ whole genome shotgun (WGS) entry which is preliminary data.</text>
</comment>
<dbReference type="InterPro" id="IPR038359">
    <property type="entry name" value="Connexin_N_sf"/>
</dbReference>
<evidence type="ECO:0000256" key="4">
    <source>
        <dbReference type="ARBA" id="ARBA00022692"/>
    </source>
</evidence>
<keyword evidence="4 10" id="KW-0812">Transmembrane</keyword>
<dbReference type="PROSITE" id="PS00407">
    <property type="entry name" value="CONNEXINS_1"/>
    <property type="match status" value="1"/>
</dbReference>
<organism evidence="13 14">
    <name type="scientific">Chiloscyllium punctatum</name>
    <name type="common">Brownbanded bambooshark</name>
    <name type="synonym">Hemiscyllium punctatum</name>
    <dbReference type="NCBI Taxonomy" id="137246"/>
    <lineage>
        <taxon>Eukaryota</taxon>
        <taxon>Metazoa</taxon>
        <taxon>Chordata</taxon>
        <taxon>Craniata</taxon>
        <taxon>Vertebrata</taxon>
        <taxon>Chondrichthyes</taxon>
        <taxon>Elasmobranchii</taxon>
        <taxon>Galeomorphii</taxon>
        <taxon>Galeoidea</taxon>
        <taxon>Orectolobiformes</taxon>
        <taxon>Hemiscylliidae</taxon>
        <taxon>Chiloscyllium</taxon>
    </lineage>
</organism>